<dbReference type="InterPro" id="IPR058502">
    <property type="entry name" value="PLL-like_beta-prop"/>
</dbReference>
<sequence>MRLDQRAARLLLSVVIAAGVLGGGVATAAPAADPTGGEGLRAAVAGYQAAPGTPTTTVTSTEVSGATVTAEVATPPVTRSEIITRARTWTTAGVPYSQSDYYGGYRTDCSGFVSMAWKLSESLTTRNLDQVAHRIDKDDLKAGDILLSYDNHVVIFEKWADTARTEYYEFEQTPPRAVYRKIPYPYYSGTYLPYRYDNVIEDDGEVTALPGLSTISRSAGDLDVFAATSDGHLKHRNMNDGVWGCWATLPYNAKIKGDPAAIFSAGRIDVFAQGVDNRLKKITWTSAYGWYQWADMGDYVVTSSPAVTSRSATGIDVFAKNAANKIVYRHYDTVQGWTTSWSNIGLNASTVTASGAPAAVANADGSRMNVFARATDGSLLSLMWTRDAGWYSWADRGGDFIGRPAASTRGGDSVDIFVRDHDNSFVHRYSPNGADWTTYPASDFGGYILTSPTAVSMTGQRIDVFTRNSGADLIRKTWTGTNGWYEWAGHGAVGAPAC</sequence>
<evidence type="ECO:0000313" key="4">
    <source>
        <dbReference type="Proteomes" id="UP000268727"/>
    </source>
</evidence>
<feature type="domain" description="PLL-like beta propeller" evidence="2">
    <location>
        <begin position="204"/>
        <end position="489"/>
    </location>
</feature>
<evidence type="ECO:0000259" key="2">
    <source>
        <dbReference type="Pfam" id="PF26607"/>
    </source>
</evidence>
<gene>
    <name evidence="3" type="ORF">EDD40_8095</name>
</gene>
<dbReference type="Gene3D" id="3.90.1720.10">
    <property type="entry name" value="endopeptidase domain like (from Nostoc punctiforme)"/>
    <property type="match status" value="1"/>
</dbReference>
<dbReference type="SUPFAM" id="SSF89372">
    <property type="entry name" value="Fucose-specific lectin"/>
    <property type="match status" value="1"/>
</dbReference>
<dbReference type="Gene3D" id="2.120.10.70">
    <property type="entry name" value="Fucose-specific lectin"/>
    <property type="match status" value="2"/>
</dbReference>
<keyword evidence="4" id="KW-1185">Reference proteome</keyword>
<protein>
    <recommendedName>
        <fullName evidence="2">PLL-like beta propeller domain-containing protein</fullName>
    </recommendedName>
</protein>
<evidence type="ECO:0000256" key="1">
    <source>
        <dbReference type="SAM" id="SignalP"/>
    </source>
</evidence>
<comment type="caution">
    <text evidence="3">The sequence shown here is derived from an EMBL/GenBank/DDBJ whole genome shotgun (WGS) entry which is preliminary data.</text>
</comment>
<dbReference type="SUPFAM" id="SSF54001">
    <property type="entry name" value="Cysteine proteinases"/>
    <property type="match status" value="1"/>
</dbReference>
<dbReference type="Pfam" id="PF26607">
    <property type="entry name" value="DUF8189"/>
    <property type="match status" value="1"/>
</dbReference>
<feature type="signal peptide" evidence="1">
    <location>
        <begin position="1"/>
        <end position="28"/>
    </location>
</feature>
<dbReference type="AlphaFoldDB" id="A0A3N1HJC0"/>
<accession>A0A3N1HJC0</accession>
<dbReference type="RefSeq" id="WP_123747510.1">
    <property type="nucleotide sequence ID" value="NZ_RJKM01000001.1"/>
</dbReference>
<feature type="chain" id="PRO_5018028166" description="PLL-like beta propeller domain-containing protein" evidence="1">
    <location>
        <begin position="29"/>
        <end position="498"/>
    </location>
</feature>
<dbReference type="EMBL" id="RJKM01000001">
    <property type="protein sequence ID" value="ROP42589.1"/>
    <property type="molecule type" value="Genomic_DNA"/>
</dbReference>
<evidence type="ECO:0000313" key="3">
    <source>
        <dbReference type="EMBL" id="ROP42589.1"/>
    </source>
</evidence>
<dbReference type="InterPro" id="IPR038765">
    <property type="entry name" value="Papain-like_cys_pep_sf"/>
</dbReference>
<proteinExistence type="predicted"/>
<dbReference type="Proteomes" id="UP000268727">
    <property type="component" value="Unassembled WGS sequence"/>
</dbReference>
<reference evidence="3 4" key="1">
    <citation type="submission" date="2018-11" db="EMBL/GenBank/DDBJ databases">
        <title>Sequencing the genomes of 1000 actinobacteria strains.</title>
        <authorList>
            <person name="Klenk H.-P."/>
        </authorList>
    </citation>
    <scope>NUCLEOTIDE SEQUENCE [LARGE SCALE GENOMIC DNA]</scope>
    <source>
        <strain evidence="3 4">DSM 44231</strain>
    </source>
</reference>
<keyword evidence="1" id="KW-0732">Signal</keyword>
<name>A0A3N1HJC0_9PSEU</name>
<dbReference type="OrthoDB" id="9815928at2"/>
<organism evidence="3 4">
    <name type="scientific">Saccharothrix texasensis</name>
    <dbReference type="NCBI Taxonomy" id="103734"/>
    <lineage>
        <taxon>Bacteria</taxon>
        <taxon>Bacillati</taxon>
        <taxon>Actinomycetota</taxon>
        <taxon>Actinomycetes</taxon>
        <taxon>Pseudonocardiales</taxon>
        <taxon>Pseudonocardiaceae</taxon>
        <taxon>Saccharothrix</taxon>
    </lineage>
</organism>